<proteinExistence type="inferred from homology"/>
<evidence type="ECO:0000259" key="4">
    <source>
        <dbReference type="PROSITE" id="PS51767"/>
    </source>
</evidence>
<evidence type="ECO:0000313" key="6">
    <source>
        <dbReference type="Proteomes" id="UP000800039"/>
    </source>
</evidence>
<keyword evidence="5" id="KW-0378">Hydrolase</keyword>
<dbReference type="PANTHER" id="PTHR47966:SF51">
    <property type="entry name" value="BETA-SITE APP-CLEAVING ENZYME, ISOFORM A-RELATED"/>
    <property type="match status" value="1"/>
</dbReference>
<keyword evidence="3" id="KW-1133">Transmembrane helix</keyword>
<evidence type="ECO:0000256" key="2">
    <source>
        <dbReference type="SAM" id="MobiDB-lite"/>
    </source>
</evidence>
<name>A0A9P4LEB5_9PLEO</name>
<feature type="domain" description="Peptidase A1" evidence="4">
    <location>
        <begin position="30"/>
        <end position="387"/>
    </location>
</feature>
<keyword evidence="3" id="KW-0812">Transmembrane</keyword>
<dbReference type="Gene3D" id="2.40.70.10">
    <property type="entry name" value="Acid Proteases"/>
    <property type="match status" value="2"/>
</dbReference>
<comment type="similarity">
    <text evidence="1">Belongs to the peptidase A1 family.</text>
</comment>
<protein>
    <submittedName>
        <fullName evidence="5">Acid protease</fullName>
    </submittedName>
</protein>
<dbReference type="AlphaFoldDB" id="A0A9P4LEB5"/>
<evidence type="ECO:0000256" key="1">
    <source>
        <dbReference type="ARBA" id="ARBA00007447"/>
    </source>
</evidence>
<dbReference type="PANTHER" id="PTHR47966">
    <property type="entry name" value="BETA-SITE APP-CLEAVING ENZYME, ISOFORM A-RELATED"/>
    <property type="match status" value="1"/>
</dbReference>
<comment type="caution">
    <text evidence="5">The sequence shown here is derived from an EMBL/GenBank/DDBJ whole genome shotgun (WGS) entry which is preliminary data.</text>
</comment>
<reference evidence="5" key="1">
    <citation type="submission" date="2020-01" db="EMBL/GenBank/DDBJ databases">
        <authorList>
            <consortium name="DOE Joint Genome Institute"/>
            <person name="Haridas S."/>
            <person name="Albert R."/>
            <person name="Binder M."/>
            <person name="Bloem J."/>
            <person name="Labutti K."/>
            <person name="Salamov A."/>
            <person name="Andreopoulos B."/>
            <person name="Baker S.E."/>
            <person name="Barry K."/>
            <person name="Bills G."/>
            <person name="Bluhm B.H."/>
            <person name="Cannon C."/>
            <person name="Castanera R."/>
            <person name="Culley D.E."/>
            <person name="Daum C."/>
            <person name="Ezra D."/>
            <person name="Gonzalez J.B."/>
            <person name="Henrissat B."/>
            <person name="Kuo A."/>
            <person name="Liang C."/>
            <person name="Lipzen A."/>
            <person name="Lutzoni F."/>
            <person name="Magnuson J."/>
            <person name="Mondo S."/>
            <person name="Nolan M."/>
            <person name="Ohm R."/>
            <person name="Pangilinan J."/>
            <person name="Park H.-J."/>
            <person name="Ramirez L."/>
            <person name="Alfaro M."/>
            <person name="Sun H."/>
            <person name="Tritt A."/>
            <person name="Yoshinaga Y."/>
            <person name="Zwiers L.-H."/>
            <person name="Turgeon B.G."/>
            <person name="Goodwin S.B."/>
            <person name="Spatafora J.W."/>
            <person name="Crous P.W."/>
            <person name="Grigoriev I.V."/>
        </authorList>
    </citation>
    <scope>NUCLEOTIDE SEQUENCE</scope>
    <source>
        <strain evidence="5">CBS 394.84</strain>
    </source>
</reference>
<feature type="compositionally biased region" description="Polar residues" evidence="2">
    <location>
        <begin position="580"/>
        <end position="590"/>
    </location>
</feature>
<dbReference type="OrthoDB" id="4074350at2759"/>
<dbReference type="PROSITE" id="PS51767">
    <property type="entry name" value="PEPTIDASE_A1"/>
    <property type="match status" value="1"/>
</dbReference>
<dbReference type="GO" id="GO:0000324">
    <property type="term" value="C:fungal-type vacuole"/>
    <property type="evidence" value="ECO:0007669"/>
    <property type="project" value="TreeGrafter"/>
</dbReference>
<feature type="transmembrane region" description="Helical" evidence="3">
    <location>
        <begin position="418"/>
        <end position="444"/>
    </location>
</feature>
<sequence length="590" mass="63406">MGLAARATAAPEPYVVPPSKQFDGNDGSWSTFKISVGTPGQDFRVLPSTKGGVTYLVTPDGCIAGVDPANCPNLRGAEVFKSTQNSGYQVNASSSWSSIGLYDVDLEDALNYTAGGLFGFDKVSLGPAADTASLSLDRQVVAGVPDPAYFMGILPLGQAESSFSSLSQPIDSLLYQLRNATKIPSLSYAYTAGAKYRLKSVLGSLILGGYDQTRFKADNSGFSFTFSTDSSKLLTVGVESIMATNTLQGTVSMTSGAHFSVIDSTVPHLWLPKDACAQFETAFGLTYDSQTDLYRVNDTIHRELLSKNPMITIKLVNSLQDTSTKYTNIQLPYAAFDLQASYPFYTNATNYFPIRRAANDSQYVLGRTLLQEAYLIVDYERANFTVAQAVFPDPLPAAKVITITSSNSKSNNSKSSGIGTGAIVGIAVGAAVLLILGIIAFLFYRRRRTQKKQPYELAGNQVLESGSRQNLAAGGVPLKSPAPQELSGTPLTELDSPHVEQHNAYPQDVKLPVSINDTPQELHAESMTPVTPRWQEVTLPLPLRTQHEMDGASSGSRTVSHVPSDDGYATGELGPRSGVSPLTPQFHQHH</sequence>
<dbReference type="Proteomes" id="UP000800039">
    <property type="component" value="Unassembled WGS sequence"/>
</dbReference>
<dbReference type="InterPro" id="IPR033121">
    <property type="entry name" value="PEPTIDASE_A1"/>
</dbReference>
<evidence type="ECO:0000313" key="5">
    <source>
        <dbReference type="EMBL" id="KAF1851708.1"/>
    </source>
</evidence>
<dbReference type="EMBL" id="ML976614">
    <property type="protein sequence ID" value="KAF1851708.1"/>
    <property type="molecule type" value="Genomic_DNA"/>
</dbReference>
<dbReference type="GO" id="GO:0006508">
    <property type="term" value="P:proteolysis"/>
    <property type="evidence" value="ECO:0007669"/>
    <property type="project" value="UniProtKB-KW"/>
</dbReference>
<organism evidence="5 6">
    <name type="scientific">Cucurbitaria berberidis CBS 394.84</name>
    <dbReference type="NCBI Taxonomy" id="1168544"/>
    <lineage>
        <taxon>Eukaryota</taxon>
        <taxon>Fungi</taxon>
        <taxon>Dikarya</taxon>
        <taxon>Ascomycota</taxon>
        <taxon>Pezizomycotina</taxon>
        <taxon>Dothideomycetes</taxon>
        <taxon>Pleosporomycetidae</taxon>
        <taxon>Pleosporales</taxon>
        <taxon>Pleosporineae</taxon>
        <taxon>Cucurbitariaceae</taxon>
        <taxon>Cucurbitaria</taxon>
    </lineage>
</organism>
<feature type="region of interest" description="Disordered" evidence="2">
    <location>
        <begin position="472"/>
        <end position="496"/>
    </location>
</feature>
<accession>A0A9P4LEB5</accession>
<dbReference type="RefSeq" id="XP_040794271.1">
    <property type="nucleotide sequence ID" value="XM_040927788.1"/>
</dbReference>
<dbReference type="CDD" id="cd05471">
    <property type="entry name" value="pepsin_like"/>
    <property type="match status" value="1"/>
</dbReference>
<dbReference type="GeneID" id="63845041"/>
<dbReference type="GO" id="GO:0004190">
    <property type="term" value="F:aspartic-type endopeptidase activity"/>
    <property type="evidence" value="ECO:0007669"/>
    <property type="project" value="InterPro"/>
</dbReference>
<dbReference type="InterPro" id="IPR001461">
    <property type="entry name" value="Aspartic_peptidase_A1"/>
</dbReference>
<keyword evidence="5" id="KW-0645">Protease</keyword>
<gene>
    <name evidence="5" type="ORF">K460DRAFT_272319</name>
</gene>
<evidence type="ECO:0000256" key="3">
    <source>
        <dbReference type="SAM" id="Phobius"/>
    </source>
</evidence>
<feature type="region of interest" description="Disordered" evidence="2">
    <location>
        <begin position="547"/>
        <end position="590"/>
    </location>
</feature>
<dbReference type="Pfam" id="PF00026">
    <property type="entry name" value="Asp"/>
    <property type="match status" value="1"/>
</dbReference>
<dbReference type="SUPFAM" id="SSF50630">
    <property type="entry name" value="Acid proteases"/>
    <property type="match status" value="1"/>
</dbReference>
<dbReference type="InterPro" id="IPR034164">
    <property type="entry name" value="Pepsin-like_dom"/>
</dbReference>
<dbReference type="InterPro" id="IPR021109">
    <property type="entry name" value="Peptidase_aspartic_dom_sf"/>
</dbReference>
<dbReference type="CDD" id="cd12087">
    <property type="entry name" value="TM_EGFR-like"/>
    <property type="match status" value="1"/>
</dbReference>
<keyword evidence="6" id="KW-1185">Reference proteome</keyword>
<keyword evidence="3" id="KW-0472">Membrane</keyword>
<dbReference type="PRINTS" id="PR00792">
    <property type="entry name" value="PEPSIN"/>
</dbReference>